<dbReference type="PRINTS" id="PR00800">
    <property type="entry name" value="YHDCRBOXLASE"/>
</dbReference>
<comment type="caution">
    <text evidence="8">The sequence shown here is derived from an EMBL/GenBank/DDBJ whole genome shotgun (WGS) entry which is preliminary data.</text>
</comment>
<comment type="similarity">
    <text evidence="2 7">Belongs to the group II decarboxylase family.</text>
</comment>
<dbReference type="InterPro" id="IPR002129">
    <property type="entry name" value="PyrdxlP-dep_de-COase"/>
</dbReference>
<evidence type="ECO:0000256" key="1">
    <source>
        <dbReference type="ARBA" id="ARBA00001933"/>
    </source>
</evidence>
<gene>
    <name evidence="8" type="ORF">ATEIFO6365_0006004100</name>
</gene>
<evidence type="ECO:0000313" key="8">
    <source>
        <dbReference type="EMBL" id="GFF16706.1"/>
    </source>
</evidence>
<dbReference type="PANTHER" id="PTHR11999">
    <property type="entry name" value="GROUP II PYRIDOXAL-5-PHOSPHATE DECARBOXYLASE"/>
    <property type="match status" value="1"/>
</dbReference>
<evidence type="ECO:0000313" key="9">
    <source>
        <dbReference type="Proteomes" id="UP000452235"/>
    </source>
</evidence>
<dbReference type="GO" id="GO:0006520">
    <property type="term" value="P:amino acid metabolic process"/>
    <property type="evidence" value="ECO:0007669"/>
    <property type="project" value="InterPro"/>
</dbReference>
<name>A0A5M3YVQ8_ASPTE</name>
<organism evidence="8 9">
    <name type="scientific">Aspergillus terreus</name>
    <dbReference type="NCBI Taxonomy" id="33178"/>
    <lineage>
        <taxon>Eukaryota</taxon>
        <taxon>Fungi</taxon>
        <taxon>Dikarya</taxon>
        <taxon>Ascomycota</taxon>
        <taxon>Pezizomycotina</taxon>
        <taxon>Eurotiomycetes</taxon>
        <taxon>Eurotiomycetidae</taxon>
        <taxon>Eurotiales</taxon>
        <taxon>Aspergillaceae</taxon>
        <taxon>Aspergillus</taxon>
        <taxon>Aspergillus subgen. Circumdati</taxon>
    </lineage>
</organism>
<dbReference type="PANTHER" id="PTHR11999:SF70">
    <property type="entry name" value="MIP05841P"/>
    <property type="match status" value="1"/>
</dbReference>
<accession>A0A5M3YVQ8</accession>
<sequence length="481" mass="53446">MTVHGEDYAQEALLGLTLLQQYDSCKADDQLVRRPTAEEVAKLEEMAVPGIPQAPNKVIEDARKILSYRVALGHTRFFSCIPSPASPISWFGDALTNAFNPFAGSLEAGPGICTIEKALIKWIAKQFLLPPTAGGQFVSGASIANLTAMTVARDQKLDDRTRAKGVVYISEQTHFCIRKALHVIGCSDKRIRVIPVDKRFRMDLQRLRRAISLDLDQGLCPFLIVATCGTTNTGAIDPLLQLSAIARARKMWLHVDAAYGGSVAFSRKYNKQIEGLGQADSVAWDAHKWMFQTHGCGAVLFRDETHPLDSFAAGGDYVRDVSMVRDPWNYGLELTRPARHMKLWFTLQVLGTEAIERMINWGIELATHTEAQLRALDNWQIVSPANLAILVFRYAPPWLDPSLVNGLNEGISKDMIASNTAVMFTTLLQGKVCLRMCTINPNISLAEIAEVVQELDKTATRCVRQTMQTKHCRDHYPGPRK</sequence>
<evidence type="ECO:0000256" key="2">
    <source>
        <dbReference type="ARBA" id="ARBA00009533"/>
    </source>
</evidence>
<keyword evidence="5 7" id="KW-0456">Lyase</keyword>
<dbReference type="Pfam" id="PF00282">
    <property type="entry name" value="Pyridoxal_deC"/>
    <property type="match status" value="1"/>
</dbReference>
<keyword evidence="4 6" id="KW-0663">Pyridoxal phosphate</keyword>
<evidence type="ECO:0000256" key="3">
    <source>
        <dbReference type="ARBA" id="ARBA00022793"/>
    </source>
</evidence>
<evidence type="ECO:0000256" key="7">
    <source>
        <dbReference type="RuleBase" id="RU000382"/>
    </source>
</evidence>
<feature type="modified residue" description="N6-(pyridoxal phosphate)lysine" evidence="6">
    <location>
        <position position="288"/>
    </location>
</feature>
<keyword evidence="9" id="KW-1185">Reference proteome</keyword>
<dbReference type="Gene3D" id="3.90.1150.10">
    <property type="entry name" value="Aspartate Aminotransferase, domain 1"/>
    <property type="match status" value="1"/>
</dbReference>
<dbReference type="SUPFAM" id="SSF53383">
    <property type="entry name" value="PLP-dependent transferases"/>
    <property type="match status" value="1"/>
</dbReference>
<dbReference type="InterPro" id="IPR010977">
    <property type="entry name" value="Aromatic_deC"/>
</dbReference>
<dbReference type="VEuPathDB" id="FungiDB:ATEG_02819"/>
<dbReference type="Gene3D" id="3.90.1150.170">
    <property type="match status" value="1"/>
</dbReference>
<dbReference type="GO" id="GO:0019752">
    <property type="term" value="P:carboxylic acid metabolic process"/>
    <property type="evidence" value="ECO:0007669"/>
    <property type="project" value="InterPro"/>
</dbReference>
<evidence type="ECO:0000256" key="5">
    <source>
        <dbReference type="ARBA" id="ARBA00023239"/>
    </source>
</evidence>
<comment type="cofactor">
    <cofactor evidence="1 6 7">
        <name>pyridoxal 5'-phosphate</name>
        <dbReference type="ChEBI" id="CHEBI:597326"/>
    </cofactor>
</comment>
<dbReference type="InterPro" id="IPR015421">
    <property type="entry name" value="PyrdxlP-dep_Trfase_major"/>
</dbReference>
<dbReference type="AlphaFoldDB" id="A0A5M3YVQ8"/>
<dbReference type="OrthoDB" id="2161780at2759"/>
<dbReference type="Proteomes" id="UP000452235">
    <property type="component" value="Unassembled WGS sequence"/>
</dbReference>
<dbReference type="InterPro" id="IPR015424">
    <property type="entry name" value="PyrdxlP-dep_Trfase"/>
</dbReference>
<reference evidence="8 9" key="1">
    <citation type="submission" date="2020-01" db="EMBL/GenBank/DDBJ databases">
        <title>Aspergillus terreus IFO 6365 whole genome shotgun sequence.</title>
        <authorList>
            <person name="Kanamasa S."/>
            <person name="Takahashi H."/>
        </authorList>
    </citation>
    <scope>NUCLEOTIDE SEQUENCE [LARGE SCALE GENOMIC DNA]</scope>
    <source>
        <strain evidence="8 9">IFO 6365</strain>
    </source>
</reference>
<evidence type="ECO:0000256" key="4">
    <source>
        <dbReference type="ARBA" id="ARBA00022898"/>
    </source>
</evidence>
<protein>
    <submittedName>
        <fullName evidence="8">Glutamate decarboxylase</fullName>
    </submittedName>
</protein>
<dbReference type="InterPro" id="IPR015422">
    <property type="entry name" value="PyrdxlP-dep_Trfase_small"/>
</dbReference>
<dbReference type="GO" id="GO:0016831">
    <property type="term" value="F:carboxy-lyase activity"/>
    <property type="evidence" value="ECO:0007669"/>
    <property type="project" value="UniProtKB-KW"/>
</dbReference>
<evidence type="ECO:0000256" key="6">
    <source>
        <dbReference type="PIRSR" id="PIRSR602129-50"/>
    </source>
</evidence>
<dbReference type="Gene3D" id="3.40.640.10">
    <property type="entry name" value="Type I PLP-dependent aspartate aminotransferase-like (Major domain)"/>
    <property type="match status" value="1"/>
</dbReference>
<dbReference type="EMBL" id="BLJY01000006">
    <property type="protein sequence ID" value="GFF16706.1"/>
    <property type="molecule type" value="Genomic_DNA"/>
</dbReference>
<proteinExistence type="inferred from homology"/>
<dbReference type="GO" id="GO:0030170">
    <property type="term" value="F:pyridoxal phosphate binding"/>
    <property type="evidence" value="ECO:0007669"/>
    <property type="project" value="InterPro"/>
</dbReference>
<keyword evidence="3" id="KW-0210">Decarboxylase</keyword>